<dbReference type="PANTHER" id="PTHR42852:SF6">
    <property type="entry name" value="THIOL:DISULFIDE INTERCHANGE PROTEIN DSBE"/>
    <property type="match status" value="1"/>
</dbReference>
<feature type="signal peptide" evidence="5">
    <location>
        <begin position="1"/>
        <end position="19"/>
    </location>
</feature>
<dbReference type="InterPro" id="IPR050553">
    <property type="entry name" value="Thioredoxin_ResA/DsbE_sf"/>
</dbReference>
<proteinExistence type="predicted"/>
<evidence type="ECO:0000256" key="5">
    <source>
        <dbReference type="SAM" id="SignalP"/>
    </source>
</evidence>
<dbReference type="Gene3D" id="3.40.30.10">
    <property type="entry name" value="Glutaredoxin"/>
    <property type="match status" value="1"/>
</dbReference>
<evidence type="ECO:0000256" key="4">
    <source>
        <dbReference type="ARBA" id="ARBA00023284"/>
    </source>
</evidence>
<keyword evidence="2" id="KW-0201">Cytochrome c-type biogenesis</keyword>
<feature type="domain" description="Thioredoxin" evidence="6">
    <location>
        <begin position="416"/>
        <end position="565"/>
    </location>
</feature>
<organism evidence="7 8">
    <name type="scientific">Chitinophaga niastensis</name>
    <dbReference type="NCBI Taxonomy" id="536980"/>
    <lineage>
        <taxon>Bacteria</taxon>
        <taxon>Pseudomonadati</taxon>
        <taxon>Bacteroidota</taxon>
        <taxon>Chitinophagia</taxon>
        <taxon>Chitinophagales</taxon>
        <taxon>Chitinophagaceae</taxon>
        <taxon>Chitinophaga</taxon>
    </lineage>
</organism>
<dbReference type="EMBL" id="PYAW01000003">
    <property type="protein sequence ID" value="PSL46284.1"/>
    <property type="molecule type" value="Genomic_DNA"/>
</dbReference>
<protein>
    <submittedName>
        <fullName evidence="7">Thiol-disulfide isomerase/thioredoxin</fullName>
    </submittedName>
</protein>
<name>A0A2P8HJ94_CHINA</name>
<dbReference type="AlphaFoldDB" id="A0A2P8HJ94"/>
<dbReference type="GO" id="GO:0017004">
    <property type="term" value="P:cytochrome complex assembly"/>
    <property type="evidence" value="ECO:0007669"/>
    <property type="project" value="UniProtKB-KW"/>
</dbReference>
<comment type="subcellular location">
    <subcellularLocation>
        <location evidence="1">Cell envelope</location>
    </subcellularLocation>
</comment>
<evidence type="ECO:0000256" key="3">
    <source>
        <dbReference type="ARBA" id="ARBA00023157"/>
    </source>
</evidence>
<dbReference type="PROSITE" id="PS51352">
    <property type="entry name" value="THIOREDOXIN_2"/>
    <property type="match status" value="1"/>
</dbReference>
<evidence type="ECO:0000256" key="2">
    <source>
        <dbReference type="ARBA" id="ARBA00022748"/>
    </source>
</evidence>
<sequence>MRIPCLLFFLLCFSATIKSQVPANAVALEDTAFNAMYAGLSIPRVTGKLLHLSAEELKKLPITYSVVTPFSESQIRKTVFAQTDGSFRLELDYAFPYQQIWFGVGELFYTGLYANKDLYLELDMKKIKAAKEVSFNGDGVRYLGSDGPLNVYLNNYVLYKRPQQLELSGSIYGLLHSSRAVAGNILPDYNKLFDSVKIIEDSYIAANPSPYSWILENERMSDYYAQICTNYWWKTMDDTLWQKMKQHKSYLVSNNSAGFYSYMAIYISTLPGGRVSTNWKDVAVLPDLDVAEKALIDSLRDSEKMQPVYPYTLENIKKWSEQLQPRIQKIALMRSLDKSIQRTDSIFSSAKADFLKLRLNTSKDVNEQKVALDHILRSMHTAWCIAVVKKEYKRTADKIDEINKILARSAGGTQHTSFGKPLMETSFGASMYKVSGIKAVDFLAKLKQSFPGKAIIIDLWATWCSPCLGEMPHGKKLQEASKDLPVIFVYLCTIHNSTESKWKSKVMELKQPGIHFLIDETLDAELAHYFSFSGYPGHAFIDKTGIYRPGASDIENREALVTLINK</sequence>
<evidence type="ECO:0000259" key="6">
    <source>
        <dbReference type="PROSITE" id="PS51352"/>
    </source>
</evidence>
<keyword evidence="4" id="KW-0676">Redox-active center</keyword>
<dbReference type="Pfam" id="PF08534">
    <property type="entry name" value="Redoxin"/>
    <property type="match status" value="1"/>
</dbReference>
<keyword evidence="8" id="KW-1185">Reference proteome</keyword>
<keyword evidence="5" id="KW-0732">Signal</keyword>
<dbReference type="SUPFAM" id="SSF52833">
    <property type="entry name" value="Thioredoxin-like"/>
    <property type="match status" value="1"/>
</dbReference>
<evidence type="ECO:0000313" key="7">
    <source>
        <dbReference type="EMBL" id="PSL46284.1"/>
    </source>
</evidence>
<dbReference type="InterPro" id="IPR013740">
    <property type="entry name" value="Redoxin"/>
</dbReference>
<dbReference type="PANTHER" id="PTHR42852">
    <property type="entry name" value="THIOL:DISULFIDE INTERCHANGE PROTEIN DSBE"/>
    <property type="match status" value="1"/>
</dbReference>
<evidence type="ECO:0000313" key="8">
    <source>
        <dbReference type="Proteomes" id="UP000240971"/>
    </source>
</evidence>
<dbReference type="GO" id="GO:0030313">
    <property type="term" value="C:cell envelope"/>
    <property type="evidence" value="ECO:0007669"/>
    <property type="project" value="UniProtKB-SubCell"/>
</dbReference>
<dbReference type="GO" id="GO:0016853">
    <property type="term" value="F:isomerase activity"/>
    <property type="evidence" value="ECO:0007669"/>
    <property type="project" value="UniProtKB-KW"/>
</dbReference>
<feature type="chain" id="PRO_5015185022" evidence="5">
    <location>
        <begin position="20"/>
        <end position="566"/>
    </location>
</feature>
<evidence type="ECO:0000256" key="1">
    <source>
        <dbReference type="ARBA" id="ARBA00004196"/>
    </source>
</evidence>
<gene>
    <name evidence="7" type="ORF">CLV51_103261</name>
</gene>
<keyword evidence="3" id="KW-1015">Disulfide bond</keyword>
<dbReference type="InterPro" id="IPR036249">
    <property type="entry name" value="Thioredoxin-like_sf"/>
</dbReference>
<accession>A0A2P8HJ94</accession>
<dbReference type="Proteomes" id="UP000240971">
    <property type="component" value="Unassembled WGS sequence"/>
</dbReference>
<keyword evidence="7" id="KW-0413">Isomerase</keyword>
<dbReference type="GO" id="GO:0016491">
    <property type="term" value="F:oxidoreductase activity"/>
    <property type="evidence" value="ECO:0007669"/>
    <property type="project" value="InterPro"/>
</dbReference>
<dbReference type="RefSeq" id="WP_106529078.1">
    <property type="nucleotide sequence ID" value="NZ_PYAW01000003.1"/>
</dbReference>
<reference evidence="7 8" key="1">
    <citation type="submission" date="2018-03" db="EMBL/GenBank/DDBJ databases">
        <title>Genomic Encyclopedia of Archaeal and Bacterial Type Strains, Phase II (KMG-II): from individual species to whole genera.</title>
        <authorList>
            <person name="Goeker M."/>
        </authorList>
    </citation>
    <scope>NUCLEOTIDE SEQUENCE [LARGE SCALE GENOMIC DNA]</scope>
    <source>
        <strain evidence="7 8">DSM 24859</strain>
    </source>
</reference>
<dbReference type="CDD" id="cd02966">
    <property type="entry name" value="TlpA_like_family"/>
    <property type="match status" value="1"/>
</dbReference>
<comment type="caution">
    <text evidence="7">The sequence shown here is derived from an EMBL/GenBank/DDBJ whole genome shotgun (WGS) entry which is preliminary data.</text>
</comment>
<dbReference type="OrthoDB" id="6399635at2"/>
<dbReference type="InterPro" id="IPR013766">
    <property type="entry name" value="Thioredoxin_domain"/>
</dbReference>